<dbReference type="SMART" id="SM00388">
    <property type="entry name" value="HisKA"/>
    <property type="match status" value="1"/>
</dbReference>
<dbReference type="FunFam" id="3.30.565.10:FF:000006">
    <property type="entry name" value="Sensor histidine kinase WalK"/>
    <property type="match status" value="1"/>
</dbReference>
<keyword evidence="9" id="KW-1185">Reference proteome</keyword>
<protein>
    <recommendedName>
        <fullName evidence="2">histidine kinase</fullName>
        <ecNumber evidence="2">2.7.13.3</ecNumber>
    </recommendedName>
</protein>
<reference evidence="8" key="1">
    <citation type="submission" date="2023-04" db="EMBL/GenBank/DDBJ databases">
        <title>Complete genome sequence of Temperatibacter marinus.</title>
        <authorList>
            <person name="Rong J.-C."/>
            <person name="Yi M.-L."/>
            <person name="Zhao Q."/>
        </authorList>
    </citation>
    <scope>NUCLEOTIDE SEQUENCE</scope>
    <source>
        <strain evidence="8">NBRC 110045</strain>
    </source>
</reference>
<dbReference type="GO" id="GO:0009927">
    <property type="term" value="F:histidine phosphotransfer kinase activity"/>
    <property type="evidence" value="ECO:0007669"/>
    <property type="project" value="TreeGrafter"/>
</dbReference>
<dbReference type="Pfam" id="PF02518">
    <property type="entry name" value="HATPase_c"/>
    <property type="match status" value="1"/>
</dbReference>
<dbReference type="Pfam" id="PF00512">
    <property type="entry name" value="HisKA"/>
    <property type="match status" value="1"/>
</dbReference>
<keyword evidence="4" id="KW-0808">Transferase</keyword>
<dbReference type="Gene3D" id="1.10.287.130">
    <property type="match status" value="1"/>
</dbReference>
<dbReference type="InterPro" id="IPR005467">
    <property type="entry name" value="His_kinase_dom"/>
</dbReference>
<dbReference type="SMART" id="SM00387">
    <property type="entry name" value="HATPase_c"/>
    <property type="match status" value="1"/>
</dbReference>
<dbReference type="SUPFAM" id="SSF47384">
    <property type="entry name" value="Homodimeric domain of signal transducing histidine kinase"/>
    <property type="match status" value="1"/>
</dbReference>
<dbReference type="InterPro" id="IPR004358">
    <property type="entry name" value="Sig_transdc_His_kin-like_C"/>
</dbReference>
<sequence length="573" mass="63194">MSDINKAKGQLLRFAELQNQAGLSDQQEQDSAFGASIRKAAVHAVPANTQVSGFLDHLIVDNSLPVYVTSVDGMLLHVNEKFQELADVMGDVSLSPGPLQIMNKMPAPTMQPIIQDVLASQSTVKAEETLTIRGKQFVFQGRHMPVCNARGDIIAIAGTYEDITNLTKAVEDSKNIHARYQDFARAGSDWMWELSEEMKVKTLSNRFTAVVGQPAMMFIGSKLEQFGEFKANMEGSDEGLEAIAMKKPFRDQLFIIKDYNGLEQCFHMSGVPVFDRQSGEFQGYRGVGKDVTERYEQAEKVKLEKQRLEDTLADLTRNNIALDVTTKAAKDALKTKNDFLATMSHELKTPLNAIIGFAESFIGQKFGTLNDEYRSYAEDIHSAGVHLQSLITDIMDVTLLESGALSLSTTAVSVHSVVSRASNFVAGQAREKSIEFEIQGIDPDLHILADEKRVLQIMINLLNNAVKFTGDGGRIGINVDPAACEHLAITVWDSGIGISVHDQERIFDKFQQVTDDLYARRQNGIGMGLHICRGLAEAMSGKIKLSSEEGKGSRFTVLLPLASDYDDDDIDFI</sequence>
<dbReference type="Gene3D" id="3.30.565.10">
    <property type="entry name" value="Histidine kinase-like ATPase, C-terminal domain"/>
    <property type="match status" value="1"/>
</dbReference>
<dbReference type="PROSITE" id="PS50109">
    <property type="entry name" value="HIS_KIN"/>
    <property type="match status" value="1"/>
</dbReference>
<dbReference type="PRINTS" id="PR00344">
    <property type="entry name" value="BCTRLSENSOR"/>
</dbReference>
<gene>
    <name evidence="8" type="ORF">QGN29_13135</name>
</gene>
<dbReference type="EC" id="2.7.13.3" evidence="2"/>
<dbReference type="InterPro" id="IPR003661">
    <property type="entry name" value="HisK_dim/P_dom"/>
</dbReference>
<evidence type="ECO:0000256" key="5">
    <source>
        <dbReference type="ARBA" id="ARBA00022777"/>
    </source>
</evidence>
<dbReference type="PANTHER" id="PTHR43047:SF63">
    <property type="entry name" value="HISTIDINE KINASE"/>
    <property type="match status" value="1"/>
</dbReference>
<evidence type="ECO:0000256" key="3">
    <source>
        <dbReference type="ARBA" id="ARBA00022553"/>
    </source>
</evidence>
<organism evidence="8 9">
    <name type="scientific">Temperatibacter marinus</name>
    <dbReference type="NCBI Taxonomy" id="1456591"/>
    <lineage>
        <taxon>Bacteria</taxon>
        <taxon>Pseudomonadati</taxon>
        <taxon>Pseudomonadota</taxon>
        <taxon>Alphaproteobacteria</taxon>
        <taxon>Kordiimonadales</taxon>
        <taxon>Temperatibacteraceae</taxon>
        <taxon>Temperatibacter</taxon>
    </lineage>
</organism>
<dbReference type="RefSeq" id="WP_310798326.1">
    <property type="nucleotide sequence ID" value="NZ_CP123872.1"/>
</dbReference>
<feature type="coiled-coil region" evidence="6">
    <location>
        <begin position="298"/>
        <end position="325"/>
    </location>
</feature>
<dbReference type="Gene3D" id="3.30.450.20">
    <property type="entry name" value="PAS domain"/>
    <property type="match status" value="2"/>
</dbReference>
<keyword evidence="6" id="KW-0175">Coiled coil</keyword>
<comment type="catalytic activity">
    <reaction evidence="1">
        <text>ATP + protein L-histidine = ADP + protein N-phospho-L-histidine.</text>
        <dbReference type="EC" id="2.7.13.3"/>
    </reaction>
</comment>
<accession>A0AA52ECZ8</accession>
<dbReference type="GO" id="GO:0000155">
    <property type="term" value="F:phosphorelay sensor kinase activity"/>
    <property type="evidence" value="ECO:0007669"/>
    <property type="project" value="InterPro"/>
</dbReference>
<keyword evidence="3" id="KW-0597">Phosphoprotein</keyword>
<evidence type="ECO:0000259" key="7">
    <source>
        <dbReference type="PROSITE" id="PS50109"/>
    </source>
</evidence>
<proteinExistence type="predicted"/>
<dbReference type="InterPro" id="IPR036890">
    <property type="entry name" value="HATPase_C_sf"/>
</dbReference>
<evidence type="ECO:0000313" key="9">
    <source>
        <dbReference type="Proteomes" id="UP001268683"/>
    </source>
</evidence>
<evidence type="ECO:0000256" key="1">
    <source>
        <dbReference type="ARBA" id="ARBA00000085"/>
    </source>
</evidence>
<dbReference type="SUPFAM" id="SSF55785">
    <property type="entry name" value="PYP-like sensor domain (PAS domain)"/>
    <property type="match status" value="2"/>
</dbReference>
<name>A0AA52ECZ8_9PROT</name>
<evidence type="ECO:0000256" key="2">
    <source>
        <dbReference type="ARBA" id="ARBA00012438"/>
    </source>
</evidence>
<dbReference type="PANTHER" id="PTHR43047">
    <property type="entry name" value="TWO-COMPONENT HISTIDINE PROTEIN KINASE"/>
    <property type="match status" value="1"/>
</dbReference>
<evidence type="ECO:0000256" key="6">
    <source>
        <dbReference type="SAM" id="Coils"/>
    </source>
</evidence>
<dbReference type="GO" id="GO:0005886">
    <property type="term" value="C:plasma membrane"/>
    <property type="evidence" value="ECO:0007669"/>
    <property type="project" value="TreeGrafter"/>
</dbReference>
<dbReference type="KEGG" id="tmk:QGN29_13135"/>
<evidence type="ECO:0000313" key="8">
    <source>
        <dbReference type="EMBL" id="WND02491.1"/>
    </source>
</evidence>
<dbReference type="InterPro" id="IPR003594">
    <property type="entry name" value="HATPase_dom"/>
</dbReference>
<dbReference type="EMBL" id="CP123872">
    <property type="protein sequence ID" value="WND02491.1"/>
    <property type="molecule type" value="Genomic_DNA"/>
</dbReference>
<dbReference type="Proteomes" id="UP001268683">
    <property type="component" value="Chromosome"/>
</dbReference>
<dbReference type="InterPro" id="IPR036097">
    <property type="entry name" value="HisK_dim/P_sf"/>
</dbReference>
<dbReference type="CDD" id="cd00082">
    <property type="entry name" value="HisKA"/>
    <property type="match status" value="1"/>
</dbReference>
<dbReference type="CDD" id="cd16922">
    <property type="entry name" value="HATPase_EvgS-ArcB-TorS-like"/>
    <property type="match status" value="1"/>
</dbReference>
<dbReference type="InterPro" id="IPR035965">
    <property type="entry name" value="PAS-like_dom_sf"/>
</dbReference>
<feature type="domain" description="Histidine kinase" evidence="7">
    <location>
        <begin position="342"/>
        <end position="563"/>
    </location>
</feature>
<evidence type="ECO:0000256" key="4">
    <source>
        <dbReference type="ARBA" id="ARBA00022679"/>
    </source>
</evidence>
<dbReference type="SUPFAM" id="SSF55874">
    <property type="entry name" value="ATPase domain of HSP90 chaperone/DNA topoisomerase II/histidine kinase"/>
    <property type="match status" value="1"/>
</dbReference>
<dbReference type="AlphaFoldDB" id="A0AA52ECZ8"/>
<keyword evidence="5 8" id="KW-0418">Kinase</keyword>